<dbReference type="OrthoDB" id="1113942at2"/>
<comment type="caution">
    <text evidence="2">The sequence shown here is derived from an EMBL/GenBank/DDBJ whole genome shotgun (WGS) entry which is preliminary data.</text>
</comment>
<dbReference type="RefSeq" id="WP_125032042.1">
    <property type="nucleotide sequence ID" value="NZ_JAPXVP010000023.1"/>
</dbReference>
<sequence>MLRDKGHIDKIFSDGLKDLSVQPSADLWGKINADIKLGRRRKRAAVILISLAAAASLALLFTLSDNLLFQQNVKVYQDKALAEIKINPNPENARIKSVATDNEVGQLADAVIQSDSKSESQRSVILPLSSYDSCNIIQKRERGIEIVLPKSKENIIGNSTLTMKLFNSGIKDRKVSSSVLVQDSLMIARNLRMLAQFDKAEGKKKEWSILGQVSSSYSSYKGDKSGDKSENGLISIGGGVKLNWQTGKKLAIQTGIIYNKFGQQLANDNQIFDGVTFNNVFTKQVDLDPVIESSAGKIVMKGRSSLYSSNETFVSRSSSSSDMIQSFEAIEIPFILRYSLLDKKFGLHLSGGLSTNLMIGNRVYDKNTRETIGETSGIRSTNFSTSFSLGMEYQLSSKLSLSMEPAFKYYLNSINTDSNFNYKPYSIGLNSGVRYKF</sequence>
<keyword evidence="1" id="KW-0812">Transmembrane</keyword>
<proteinExistence type="predicted"/>
<accession>A0A425XWS3</accession>
<keyword evidence="1" id="KW-1133">Transmembrane helix</keyword>
<feature type="transmembrane region" description="Helical" evidence="1">
    <location>
        <begin position="44"/>
        <end position="63"/>
    </location>
</feature>
<evidence type="ECO:0000256" key="1">
    <source>
        <dbReference type="SAM" id="Phobius"/>
    </source>
</evidence>
<keyword evidence="1" id="KW-0472">Membrane</keyword>
<reference evidence="2 3" key="1">
    <citation type="submission" date="2018-07" db="EMBL/GenBank/DDBJ databases">
        <title>Draft genome sequence of Ancylomarina sp. M1P.</title>
        <authorList>
            <person name="Yadav S."/>
            <person name="Villanueva L."/>
            <person name="Damste J.S.S."/>
        </authorList>
    </citation>
    <scope>NUCLEOTIDE SEQUENCE [LARGE SCALE GENOMIC DNA]</scope>
    <source>
        <strain evidence="2 3">M1P</strain>
    </source>
</reference>
<dbReference type="EMBL" id="QQWG01000026">
    <property type="protein sequence ID" value="RRG19089.1"/>
    <property type="molecule type" value="Genomic_DNA"/>
</dbReference>
<protein>
    <submittedName>
        <fullName evidence="2">Uncharacterized protein</fullName>
    </submittedName>
</protein>
<name>A0A425XWS3_9BACT</name>
<evidence type="ECO:0000313" key="3">
    <source>
        <dbReference type="Proteomes" id="UP000285794"/>
    </source>
</evidence>
<dbReference type="AlphaFoldDB" id="A0A425XWS3"/>
<keyword evidence="3" id="KW-1185">Reference proteome</keyword>
<dbReference type="Proteomes" id="UP000285794">
    <property type="component" value="Unassembled WGS sequence"/>
</dbReference>
<organism evidence="2 3">
    <name type="scientific">Ancylomarina euxinus</name>
    <dbReference type="NCBI Taxonomy" id="2283627"/>
    <lineage>
        <taxon>Bacteria</taxon>
        <taxon>Pseudomonadati</taxon>
        <taxon>Bacteroidota</taxon>
        <taxon>Bacteroidia</taxon>
        <taxon>Marinilabiliales</taxon>
        <taxon>Marinifilaceae</taxon>
        <taxon>Ancylomarina</taxon>
    </lineage>
</organism>
<gene>
    <name evidence="2" type="ORF">DWB61_16680</name>
</gene>
<evidence type="ECO:0000313" key="2">
    <source>
        <dbReference type="EMBL" id="RRG19089.1"/>
    </source>
</evidence>